<dbReference type="Gene3D" id="2.60.40.10">
    <property type="entry name" value="Immunoglobulins"/>
    <property type="match status" value="6"/>
</dbReference>
<dbReference type="Gene3D" id="2.180.10.10">
    <property type="entry name" value="RHS repeat-associated core"/>
    <property type="match status" value="3"/>
</dbReference>
<dbReference type="InterPro" id="IPR032722">
    <property type="entry name" value="Deaminase_XOO_2897"/>
</dbReference>
<feature type="domain" description="DUF6531" evidence="2">
    <location>
        <begin position="2725"/>
        <end position="2780"/>
    </location>
</feature>
<gene>
    <name evidence="3" type="ORF">FJV41_11785</name>
</gene>
<dbReference type="InterPro" id="IPR013783">
    <property type="entry name" value="Ig-like_fold"/>
</dbReference>
<dbReference type="NCBIfam" id="TIGR01643">
    <property type="entry name" value="YD_repeat_2x"/>
    <property type="match status" value="2"/>
</dbReference>
<evidence type="ECO:0000256" key="1">
    <source>
        <dbReference type="SAM" id="MobiDB-lite"/>
    </source>
</evidence>
<name>A0A540X3E0_9BACT</name>
<evidence type="ECO:0000313" key="3">
    <source>
        <dbReference type="EMBL" id="TQF15752.1"/>
    </source>
</evidence>
<dbReference type="Pfam" id="PF14440">
    <property type="entry name" value="XOO_2897-deam"/>
    <property type="match status" value="1"/>
</dbReference>
<dbReference type="InterPro" id="IPR006530">
    <property type="entry name" value="YD"/>
</dbReference>
<feature type="region of interest" description="Disordered" evidence="1">
    <location>
        <begin position="2375"/>
        <end position="2404"/>
    </location>
</feature>
<comment type="caution">
    <text evidence="3">The sequence shown here is derived from an EMBL/GenBank/DDBJ whole genome shotgun (WGS) entry which is preliminary data.</text>
</comment>
<dbReference type="OrthoDB" id="9757552at2"/>
<accession>A0A540X3E0</accession>
<dbReference type="InterPro" id="IPR031325">
    <property type="entry name" value="RHS_repeat"/>
</dbReference>
<dbReference type="NCBIfam" id="TIGR03696">
    <property type="entry name" value="Rhs_assc_core"/>
    <property type="match status" value="1"/>
</dbReference>
<evidence type="ECO:0000259" key="2">
    <source>
        <dbReference type="Pfam" id="PF20148"/>
    </source>
</evidence>
<dbReference type="InterPro" id="IPR008969">
    <property type="entry name" value="CarboxyPept-like_regulatory"/>
</dbReference>
<dbReference type="Pfam" id="PF20148">
    <property type="entry name" value="DUF6531"/>
    <property type="match status" value="1"/>
</dbReference>
<keyword evidence="4" id="KW-1185">Reference proteome</keyword>
<dbReference type="SUPFAM" id="SSF49464">
    <property type="entry name" value="Carboxypeptidase regulatory domain-like"/>
    <property type="match status" value="1"/>
</dbReference>
<dbReference type="EMBL" id="VIFM01000036">
    <property type="protein sequence ID" value="TQF15752.1"/>
    <property type="molecule type" value="Genomic_DNA"/>
</dbReference>
<sequence>MPQSPGATSGTARAKLSAEELEPACNGVVPETVNTTWRLGGLTVAGGSSRTESFAASDGVEALVVIQNGNGRGTGEAQAATVSLNGVPVGAIAAGQRLNVSRVALQVANQLTVEAQDGGQVRVSVATLGSLPCVMADTGYLAPGHQPALAVFDFEPKGEGTLGVLLVDMVGATADAQVLLNGVNVLAGIAPAQRRAFATAIPLNATNHLEVSVQGGVDSNVRVAVFDADTLPTELSITEPEHGAYFIGSPVVVAGRYGRDGKSLTINGVPAWLVGFDGFRSDVPLVDGVNSITAVMADSCGNVSRVCRAVVLDTHAPTLTIQGVSDGDVTQGPVTVAWQAASPYVVTTSATLNGAPFQNNTTVSAEGEYDLLVTAEDLEGRVAMKRVRFTLLLRAPLIEVTGVSEGEFAPGWVTPSIKVTSPYLEVLNITLNGMGHENNTPVTQERTHTLFVVAKDRAANYGFATVNFTIDWTYPVVALSGVVDGAHVKEPVVVSYTATDIHMAPEGVEALLDGQPYLGGDTIAAEGPHTVEVRARDKANNRTTSRVSFTLDYTPPVLSVGGVPAAGPVAVTVTPTFSATDTNLGVVGATLNGAPFSSGTEVVEDGAYFLEVRAEDLAGNATTSLKHFVIDRTAPIITVSGVRDGEQRRTPATISWTVEDAHPGTDSATLDDAPFTSGSTVASGGTHLLVITATDSVGNTRVEQRSFSIDVGPPSVTIHAPSNGLVTREAQVELEVEVVDGSPVDHVEVGGELLSQGADGRWRRTISLLEGVNQLVVQVLDTAGNTTTRSVSVVRDSTPPTLTLTGPSEGARIGALTVTVHGSVSDATPVILTINGGPAALSADGTFEVNRSLVQGANTLELRATDAASNEVRKTLHVRANATPPTLSISEPLDGLVTEEASITVRGTAVPADGTDTVTVVVAGVLATTTSEGGFSRKAPLSPGGQTLLVVAMDGYGLRSEASVSVTRGGASTDGGPAPDAGGGVDAGGPPGGDAGVPTQDAGHVEPSPSLSLDQPSPGAVLGGPSVAVSGQVRGGTLPLTVTINGVNASVSVRSFSMALALTEGDHSLSIVVTDAEGRTASTTRDLAVDRTPPYLTVTRPSTSPVTVNESPYLIQGEVGDLHLAGVSVGGQPATILGGTFSASIALQSGESRVDVTAIDEAGNTRTESLRLTVDGAPPRVTMLLPVDGSASDSPLVLVRARVEAFAELAEVLIGTGPASEVSPGVYEAQLAVPLGESTIQVTARDVQGLIGRGAVTVRYRDPATEPLVVTGVQPAAGAAEVKPDALISVSFNKAATLESVRAGFDVLYQGTALEGGHSLAPGGQTASFIARSPLPEGAVLRVRVRSVAAEVGPGQASEFVSELTVRRPLTRVRGYVMDSTFQPLPGVRVVLEGTEDSARTSADGNWSLLSSVSGPRVLRFEGGASADGKPLPTVRRLLTVTPEAETLDAPLVLTEVDTGSATRVDTSAALHMDFANRHGALAIDGPPGALLFEDGQSQGMLTATRIAPIALPLKLESNASPTAVWQVGPVGVRVQKPVLLTFPNVTHLEAGRYAVVLAHDPRSHMLARMGLARVADGGDSVVAESLLDLRSVELVGYMALTDEQDAIVRQALSTLDGQGGTSTDGGVEGSLPRVPLPLGPPVPLWKRALDALLLGEAHAQAFVGLFPFLDQHIQAMVPAVVSGALRAQQDRQLAVGPTQELSELISVPRQVSFPYSLPVSLLASRVATSAAGEPIEAFISAKSGTGGVLLPPQGETWSATTQSASAGELRLAGNVELSRGTTVITLGGRLGTELRTYTLTVQASPVGDAGTNGYRLTFTRDEQSLASGVAVQSVVRFPDMRVTVTGPGPTMSGATGPTGEYGIPVMVAGGEAEGIACADVPLGPRPILGRDPLTGAAVVQSMVMASYPTCSTPFQVTSGRQTRADILVDARLLHGALHFVDREGRSLRRDCAAGGHSQFDTDGGSFASIADEDITKTEVHFFRADDLEHPIAQFTVGVAKEQCEQPQPGQRLAQGHYARVRVGPTAPFKRAIRERCRELNPAILDDSSAPPPINLGDADRAFYETECRDNRNNFLRLSAGEPLVVVAVNHATGHTGMTRASVPPISKWSPGPDGRCLLDEQQGPLKVVDSGQEVSLSRCSVQALGIDVPVALYPPEIDVRVWRSAEAGGVRQDQAPTLVRHGGAATTRDTYVHVDTHWRVRTSAPEEWRAEDGGVRQTPLDAGFPPEWFDGGVSPCREASRADGGTPDGGAPCLPDMLRDEGVSGRILETCSEYGEGANSSAKKLLACRRNQDLEDVPKGVPPLAGRVVRVTSSAAEEPAVAQFAVVPGRGSAALQAAMRVVTPSGQRLTLGSLPSANYYLHVVGHEVFPRDLDGDGALTPAERNARPPDFSEPLGTHPAGLPQRAVGLKNVYASMDPDGFRVLRYDRDREHEFRVLGLTNPHVTATTSTGTRPLEGSTAEADSDDLAYSFLSGLLEPEREGRAPTPVGDYVVRFGGDAFGIECDVSIKSQAITGSCDGEFIDDVLSANDLLYVELYLSGNAENVLYRFNLMGLSPRTDLLKAGSAFTARRSVEVAANGGAVKDRPVSIPAAARFALDPDVIRRGRVKVCTSDTCAAGSLVKQADVELLPNGAYRVQESGGGLGEDALEQLSQTGLNGARHFALPIPAQLVPMPGSGGEARRFFLVQEILEPEVRRLVQTLGRPRGVFEGLNARAPGQLTVQGINVADGHLSFEHEDFSVPQLAEAVRFSRTYNNQSSLVSTTGVGWTNNLDGFVQEENLGRYAVVVAGQSYDFPTCGSVSDAERTATDCTTDRSHGLTLRIEKRAGSALAVVQTAEGAVYEFGMRARGHALEERRRWLLDRYHDGHGRGDGSGWTVLTYRAGTNLVERVERAPGRLQLVLDYEPINLDDESIANRLRNQARNQGFALLATVELRLKSDGSVIHALRLTHDKQGNLLSVARTSALPATQVWEYDYAAPPEDLSGSKLWSASNEVAKAKLKLSPPEGGTPVIQWVATYGREAQPGMYAHVSAAEAVTSVVGTGMPAPGWRIQATDTVKRTLTRPDGVTVSLDLNEYGNASATTLPGLGPSTAAWGSDVRGGPVQVDRTVSSTGRALSHAVNDRMQVDGVSLSAAPPESLPVPGAGSGRLWSVSARQPTTGRAVEMKLATGHGEANVSQPRNAAGDSTGLSVQDPLHGVVFSAQQLPDVDGVVQQGVDPTGNTLTFLGHEEQALGLPGSAEVSRVLTGAGGLDKYTVEYEYDVLGNRISELNRATGARVQLTYDAVGRLLSRTVSGRPPQVWTYSYLLGDDTLVVTESVALGRWSRSQSRTTELREGLVRNERYTYGAQGLPATIQYDTYQGSRLQSFLDARGQRHTLTYDSAGRQTGESVGGVALYSYVLDGEGNITQATDSRGLVTRVLHDALGRAVRWEYESKGAGEPCPDGCRFSDVETVVLDAAGAVVQRTFGTLAKKHVLESTTDAMGRELSVKSSTTSHGGVDSKAFHDGAGRVTRRVDDELGLEDTYEYDDVLGRMTRSVRTVQSANGARTLTETRAYSDTLAGTGTVQVTRVLNGRGPGTTGTREEVRTYTVDTQGRVLGLTETVDGQLAQHAWDYDALGREVSYQSPSGRITTREYDTAGNLLEVVEPGGITTRFTQDAQGNVLSQVGPQELESWAMTYDGLGRLQTRTLASTTLTGMAQWSYSHPGEGVEVEGLPDGASIARTYNARGLVELEVQTGTGGERSVRTRYDGTWVKRQAVLEGASSRIVDRGAEAAIDDRGRIRNEVETWSAPDHGYQYTTTTNWSGRQAVSTESWSMGGQSLGGRTVTVVVDGLGNVIRKTQSGAADQWDYYADGKSMRMVPFGFDASAAATTWTYDTSGRLKSQHFGPEETSYAYYADGLLRSVQTPDNRIRTLSYNARGLLENETYGQGTDLERTRYAAYDGAGNATDVRYAAGTSAETVWSRQYGPRGELVQVTQPGNELFTYTYDGLARLETVTPPAGSVTKPQQFTYDFLGRELLRKRGTAEWTTTWTNGSPEESNELGERVEQVLDGRGRVIRSVFKPGTPTQDASGVSRTFKDLESVSYVFNGLDQLCSATEHRAGIDLVRSMRYDGRDRLEAVTSGSETVEYGYYDSNALLSIQAPSGTVNYTVDGLQRLQGVTLANGTVLDVAWEQGGARLIRVGNSALKHSYCHDGRGRLTSVTHDARAEGCASPIASPRLRYSYAYDERGNRLTELLERFESGGPGMIETTEYGYDPADRLTGVRYPSGQSVLYRMHADGARSGEKRSTSYTGSLGAGGFDVLSAPQQHLSYHYDANLGSLKESRDPLNGNAVVTQYAVDAAGRRARETRGSLTRMFHFDAAGRLVEAELDDGVQLQQVKYQYDYSGLRRSRTVGSTTTRYLWSGGSLIEEQLPGAGGAVLYQRAAGLELATGSTRILQDGLGSAVGRLEAGVLTTSSFDAWGGYRSGTPPPSTQASLGYTGHAWDAEVGLNYAQQRWYDSATGQFLSEDPLAAATYLATPTELNPWGYARTNPLRYVDPTGETAWQRMLGESLERQAQEWLKWAKPGTPEHKAAMERYTEGQKWLRKDEESRDLHTNVGLPIMMGGSGVAMAPVITTVGSIPIVAKMMGWVGVTTLALSQTSGQVTAPIVYGPAVDAAECATREGSGPDRVGACIRTGTELVTLGMAKAPDVRRFTRQLGSDLADDWRNISRQASPVAVTPEGVPIRFDDDAADLVTNSQPMQMSTGPFRRGPNGGRGAPVKMAPSTVTGQVGYGSTDLAQEAIRMRKTMGLNSRKANVAVFEYEDANGVLQLTAVPNLPMGKFREKDFWFGVHSEEVGRRVLADAGIDPAKVRRVYSERQPCMLPGKTCSTMLAREFPNAKVTYSFDYGATVQSRHAGNEAMDKSLSDMGIK</sequence>
<feature type="region of interest" description="Disordered" evidence="1">
    <location>
        <begin position="965"/>
        <end position="1024"/>
    </location>
</feature>
<dbReference type="InterPro" id="IPR022385">
    <property type="entry name" value="Rhs_assc_core"/>
</dbReference>
<organism evidence="3 4">
    <name type="scientific">Myxococcus llanfairpwllgwyngyllgogerychwyrndrobwllllantysiliogogogochensis</name>
    <dbReference type="NCBI Taxonomy" id="2590453"/>
    <lineage>
        <taxon>Bacteria</taxon>
        <taxon>Pseudomonadati</taxon>
        <taxon>Myxococcota</taxon>
        <taxon>Myxococcia</taxon>
        <taxon>Myxococcales</taxon>
        <taxon>Cystobacterineae</taxon>
        <taxon>Myxococcaceae</taxon>
        <taxon>Myxococcus</taxon>
    </lineage>
</organism>
<reference evidence="3 4" key="1">
    <citation type="submission" date="2019-06" db="EMBL/GenBank/DDBJ databases">
        <authorList>
            <person name="Livingstone P."/>
            <person name="Whitworth D."/>
        </authorList>
    </citation>
    <scope>NUCLEOTIDE SEQUENCE [LARGE SCALE GENOMIC DNA]</scope>
    <source>
        <strain evidence="3 4">AM401</strain>
    </source>
</reference>
<proteinExistence type="predicted"/>
<dbReference type="InterPro" id="IPR050708">
    <property type="entry name" value="T6SS_VgrG/RHS"/>
</dbReference>
<feature type="compositionally biased region" description="Low complexity" evidence="1">
    <location>
        <begin position="1007"/>
        <end position="1018"/>
    </location>
</feature>
<feature type="compositionally biased region" description="Low complexity" evidence="1">
    <location>
        <begin position="969"/>
        <end position="980"/>
    </location>
</feature>
<dbReference type="Pfam" id="PF09136">
    <property type="entry name" value="Glucodextran_B"/>
    <property type="match status" value="4"/>
</dbReference>
<dbReference type="InterPro" id="IPR045351">
    <property type="entry name" value="DUF6531"/>
</dbReference>
<dbReference type="PANTHER" id="PTHR32305">
    <property type="match status" value="1"/>
</dbReference>
<dbReference type="RefSeq" id="WP_141642551.1">
    <property type="nucleotide sequence ID" value="NZ_VIFM01000036.1"/>
</dbReference>
<dbReference type="Proteomes" id="UP000315369">
    <property type="component" value="Unassembled WGS sequence"/>
</dbReference>
<feature type="compositionally biased region" description="Gly residues" evidence="1">
    <location>
        <begin position="981"/>
        <end position="995"/>
    </location>
</feature>
<dbReference type="Pfam" id="PF05593">
    <property type="entry name" value="RHS_repeat"/>
    <property type="match status" value="1"/>
</dbReference>
<dbReference type="PANTHER" id="PTHR32305:SF15">
    <property type="entry name" value="PROTEIN RHSA-RELATED"/>
    <property type="match status" value="1"/>
</dbReference>
<evidence type="ECO:0000313" key="4">
    <source>
        <dbReference type="Proteomes" id="UP000315369"/>
    </source>
</evidence>
<protein>
    <recommendedName>
        <fullName evidence="2">DUF6531 domain-containing protein</fullName>
    </recommendedName>
</protein>